<reference evidence="3" key="2">
    <citation type="submission" date="2020-09" db="EMBL/GenBank/DDBJ databases">
        <authorList>
            <person name="Sun Q."/>
            <person name="Ohkuma M."/>
        </authorList>
    </citation>
    <scope>NUCLEOTIDE SEQUENCE</scope>
    <source>
        <strain evidence="3">JCM 19831</strain>
    </source>
</reference>
<keyword evidence="2" id="KW-1133">Transmembrane helix</keyword>
<protein>
    <submittedName>
        <fullName evidence="3">Uncharacterized protein</fullName>
    </submittedName>
</protein>
<dbReference type="AlphaFoldDB" id="A0A917TT02"/>
<evidence type="ECO:0000256" key="1">
    <source>
        <dbReference type="SAM" id="MobiDB-lite"/>
    </source>
</evidence>
<dbReference type="EMBL" id="BMPI01000017">
    <property type="protein sequence ID" value="GGM33831.1"/>
    <property type="molecule type" value="Genomic_DNA"/>
</dbReference>
<feature type="region of interest" description="Disordered" evidence="1">
    <location>
        <begin position="43"/>
        <end position="77"/>
    </location>
</feature>
<gene>
    <name evidence="3" type="ORF">GCM10007977_039140</name>
</gene>
<feature type="transmembrane region" description="Helical" evidence="2">
    <location>
        <begin position="12"/>
        <end position="33"/>
    </location>
</feature>
<organism evidence="3 4">
    <name type="scientific">Dactylosporangium sucinum</name>
    <dbReference type="NCBI Taxonomy" id="1424081"/>
    <lineage>
        <taxon>Bacteria</taxon>
        <taxon>Bacillati</taxon>
        <taxon>Actinomycetota</taxon>
        <taxon>Actinomycetes</taxon>
        <taxon>Micromonosporales</taxon>
        <taxon>Micromonosporaceae</taxon>
        <taxon>Dactylosporangium</taxon>
    </lineage>
</organism>
<evidence type="ECO:0000313" key="3">
    <source>
        <dbReference type="EMBL" id="GGM33831.1"/>
    </source>
</evidence>
<evidence type="ECO:0000256" key="2">
    <source>
        <dbReference type="SAM" id="Phobius"/>
    </source>
</evidence>
<keyword evidence="2" id="KW-0472">Membrane</keyword>
<dbReference type="Proteomes" id="UP000642070">
    <property type="component" value="Unassembled WGS sequence"/>
</dbReference>
<evidence type="ECO:0000313" key="4">
    <source>
        <dbReference type="Proteomes" id="UP000642070"/>
    </source>
</evidence>
<accession>A0A917TT02</accession>
<comment type="caution">
    <text evidence="3">The sequence shown here is derived from an EMBL/GenBank/DDBJ whole genome shotgun (WGS) entry which is preliminary data.</text>
</comment>
<proteinExistence type="predicted"/>
<reference evidence="3" key="1">
    <citation type="journal article" date="2014" name="Int. J. Syst. Evol. Microbiol.">
        <title>Complete genome sequence of Corynebacterium casei LMG S-19264T (=DSM 44701T), isolated from a smear-ripened cheese.</title>
        <authorList>
            <consortium name="US DOE Joint Genome Institute (JGI-PGF)"/>
            <person name="Walter F."/>
            <person name="Albersmeier A."/>
            <person name="Kalinowski J."/>
            <person name="Ruckert C."/>
        </authorList>
    </citation>
    <scope>NUCLEOTIDE SEQUENCE</scope>
    <source>
        <strain evidence="3">JCM 19831</strain>
    </source>
</reference>
<sequence length="179" mass="18871">MRTVLRLLGTRYGIALVLVVVVVAVVAFGRTVFRDRESRSANDAFGPTVAPVETTPDPYNSLGDDSVVEPSAAPSLSKGAADANTVAARFANAWLRKTGLTGEQWRAGLKADASTELMAELAETDPDDVPASTITGPVALENFGADTRARFPADGGTIVLGLQVINGRWQITSLDWEAA</sequence>
<keyword evidence="2" id="KW-0812">Transmembrane</keyword>
<name>A0A917TT02_9ACTN</name>
<keyword evidence="4" id="KW-1185">Reference proteome</keyword>